<dbReference type="AlphaFoldDB" id="A0A272EWC5"/>
<organism evidence="7 8">
    <name type="scientific">Candidatus Dactylopiibacterium carminicum</name>
    <dbReference type="NCBI Taxonomy" id="857335"/>
    <lineage>
        <taxon>Bacteria</taxon>
        <taxon>Pseudomonadati</taxon>
        <taxon>Pseudomonadota</taxon>
        <taxon>Betaproteobacteria</taxon>
        <taxon>Rhodocyclales</taxon>
        <taxon>Rhodocyclaceae</taxon>
        <taxon>Candidatus Dactylopiibacterium</taxon>
    </lineage>
</organism>
<evidence type="ECO:0000256" key="4">
    <source>
        <dbReference type="ARBA" id="ARBA00023163"/>
    </source>
</evidence>
<dbReference type="Pfam" id="PF03466">
    <property type="entry name" value="LysR_substrate"/>
    <property type="match status" value="1"/>
</dbReference>
<dbReference type="PRINTS" id="PR00039">
    <property type="entry name" value="HTHLYSR"/>
</dbReference>
<dbReference type="SUPFAM" id="SSF53850">
    <property type="entry name" value="Periplasmic binding protein-like II"/>
    <property type="match status" value="1"/>
</dbReference>
<evidence type="ECO:0000256" key="3">
    <source>
        <dbReference type="ARBA" id="ARBA00023125"/>
    </source>
</evidence>
<dbReference type="Gene3D" id="1.10.10.10">
    <property type="entry name" value="Winged helix-like DNA-binding domain superfamily/Winged helix DNA-binding domain"/>
    <property type="match status" value="1"/>
</dbReference>
<dbReference type="InterPro" id="IPR036390">
    <property type="entry name" value="WH_DNA-bd_sf"/>
</dbReference>
<dbReference type="RefSeq" id="WP_095524242.1">
    <property type="nucleotide sequence ID" value="NZ_MDUX01000018.1"/>
</dbReference>
<dbReference type="EMBL" id="MDUX01000018">
    <property type="protein sequence ID" value="KAF7599563.1"/>
    <property type="molecule type" value="Genomic_DNA"/>
</dbReference>
<keyword evidence="9" id="KW-1185">Reference proteome</keyword>
<evidence type="ECO:0000256" key="2">
    <source>
        <dbReference type="ARBA" id="ARBA00023015"/>
    </source>
</evidence>
<evidence type="ECO:0000256" key="1">
    <source>
        <dbReference type="ARBA" id="ARBA00009437"/>
    </source>
</evidence>
<reference evidence="7 8" key="2">
    <citation type="submission" date="2017-07" db="EMBL/GenBank/DDBJ databases">
        <title>Candidatus Dactylopiibacterium carminicum, a nitrogen-fixing symbiont of the cochineal insect Dactylopius coccus and Dactylopius opuntiae (Hemiptera: Coccoidea: Dactylopiidae).</title>
        <authorList>
            <person name="Vera A."/>
        </authorList>
    </citation>
    <scope>NUCLEOTIDE SEQUENCE [LARGE SCALE GENOMIC DNA]</scope>
    <source>
        <strain evidence="7 8">NFDCM</strain>
    </source>
</reference>
<dbReference type="Pfam" id="PF00126">
    <property type="entry name" value="HTH_1"/>
    <property type="match status" value="1"/>
</dbReference>
<dbReference type="InterPro" id="IPR005119">
    <property type="entry name" value="LysR_subst-bd"/>
</dbReference>
<dbReference type="PANTHER" id="PTHR30346:SF28">
    <property type="entry name" value="HTH-TYPE TRANSCRIPTIONAL REGULATOR CYNR"/>
    <property type="match status" value="1"/>
</dbReference>
<reference evidence="6 9" key="1">
    <citation type="submission" date="2016-08" db="EMBL/GenBank/DDBJ databases">
        <title>Candidatus Dactylopiibacterium carminicum genome sequence.</title>
        <authorList>
            <person name="Ramirez-Puebla S.T."/>
            <person name="Ormeno-Orrillo E."/>
            <person name="Vera-Ponce De Leon A."/>
            <person name="Luis L."/>
            <person name="Sanchez-Flores A."/>
            <person name="Monica R."/>
            <person name="Martinez-Romero E."/>
        </authorList>
    </citation>
    <scope>NUCLEOTIDE SEQUENCE [LARGE SCALE GENOMIC DNA]</scope>
    <source>
        <strain evidence="6">END1</strain>
    </source>
</reference>
<evidence type="ECO:0000313" key="9">
    <source>
        <dbReference type="Proteomes" id="UP000623509"/>
    </source>
</evidence>
<dbReference type="EMBL" id="NMRN01000007">
    <property type="protein sequence ID" value="PAS94405.1"/>
    <property type="molecule type" value="Genomic_DNA"/>
</dbReference>
<protein>
    <submittedName>
        <fullName evidence="7">LysR family transcriptional regulator</fullName>
    </submittedName>
</protein>
<accession>A0A272EWC5</accession>
<feature type="domain" description="HTH lysR-type" evidence="5">
    <location>
        <begin position="1"/>
        <end position="58"/>
    </location>
</feature>
<dbReference type="PROSITE" id="PS50931">
    <property type="entry name" value="HTH_LYSR"/>
    <property type="match status" value="1"/>
</dbReference>
<dbReference type="SUPFAM" id="SSF46785">
    <property type="entry name" value="Winged helix' DNA-binding domain"/>
    <property type="match status" value="1"/>
</dbReference>
<sequence>MDVRQLKYFVAVAEERNISRAAERLHISQPPLTRQIQQLEEYTGAQLFRRTHWGVELTDAGELLLTHARQILAQVALADELTRRAGRGEAGRLDVGVYGSAMLGIVPQILNGFSASRPEVELVLHNAPKGAQIEALHRGRILVAFDRYLPESPGLRIEPVCAEPVLVALNARHPLAAQSEIAIASLRHEAFIGEQDNAVFTATRDLFRQAGFEPRVRQRATDMISATVMVAGGFGTALVPASVRALQLPNVVYRPLAGEVRVLLHCAWRGDEQSPLLLALLHAVRAFQATQHAG</sequence>
<evidence type="ECO:0000313" key="6">
    <source>
        <dbReference type="EMBL" id="KAF7599563.1"/>
    </source>
</evidence>
<keyword evidence="2" id="KW-0805">Transcription regulation</keyword>
<dbReference type="GO" id="GO:0003700">
    <property type="term" value="F:DNA-binding transcription factor activity"/>
    <property type="evidence" value="ECO:0007669"/>
    <property type="project" value="InterPro"/>
</dbReference>
<dbReference type="InterPro" id="IPR036388">
    <property type="entry name" value="WH-like_DNA-bd_sf"/>
</dbReference>
<keyword evidence="4" id="KW-0804">Transcription</keyword>
<keyword evidence="3" id="KW-0238">DNA-binding</keyword>
<dbReference type="GO" id="GO:0003677">
    <property type="term" value="F:DNA binding"/>
    <property type="evidence" value="ECO:0007669"/>
    <property type="project" value="UniProtKB-KW"/>
</dbReference>
<dbReference type="OrthoDB" id="5292387at2"/>
<evidence type="ECO:0000313" key="7">
    <source>
        <dbReference type="EMBL" id="PAS94405.1"/>
    </source>
</evidence>
<gene>
    <name evidence="6" type="ORF">BGI27_07280</name>
    <name evidence="7" type="ORF">CGU29_03585</name>
</gene>
<comment type="caution">
    <text evidence="7">The sequence shown here is derived from an EMBL/GenBank/DDBJ whole genome shotgun (WGS) entry which is preliminary data.</text>
</comment>
<evidence type="ECO:0000259" key="5">
    <source>
        <dbReference type="PROSITE" id="PS50931"/>
    </source>
</evidence>
<dbReference type="InterPro" id="IPR000847">
    <property type="entry name" value="LysR_HTH_N"/>
</dbReference>
<dbReference type="PANTHER" id="PTHR30346">
    <property type="entry name" value="TRANSCRIPTIONAL DUAL REGULATOR HCAR-RELATED"/>
    <property type="match status" value="1"/>
</dbReference>
<dbReference type="GO" id="GO:0032993">
    <property type="term" value="C:protein-DNA complex"/>
    <property type="evidence" value="ECO:0007669"/>
    <property type="project" value="TreeGrafter"/>
</dbReference>
<dbReference type="Proteomes" id="UP000216107">
    <property type="component" value="Unassembled WGS sequence"/>
</dbReference>
<dbReference type="Proteomes" id="UP000623509">
    <property type="component" value="Unassembled WGS sequence"/>
</dbReference>
<dbReference type="Gene3D" id="3.40.190.10">
    <property type="entry name" value="Periplasmic binding protein-like II"/>
    <property type="match status" value="2"/>
</dbReference>
<comment type="similarity">
    <text evidence="1">Belongs to the LysR transcriptional regulatory family.</text>
</comment>
<proteinExistence type="inferred from homology"/>
<name>A0A272EWC5_9RHOO</name>
<evidence type="ECO:0000313" key="8">
    <source>
        <dbReference type="Proteomes" id="UP000216107"/>
    </source>
</evidence>
<dbReference type="FunFam" id="1.10.10.10:FF:000001">
    <property type="entry name" value="LysR family transcriptional regulator"/>
    <property type="match status" value="1"/>
</dbReference>